<evidence type="ECO:0000256" key="1">
    <source>
        <dbReference type="SAM" id="Phobius"/>
    </source>
</evidence>
<proteinExistence type="predicted"/>
<sequence>MSQYNTVNETPFFNLFYIIYFLIDLKLGLMFFLS</sequence>
<accession>A0A1I7W7T0</accession>
<keyword evidence="1" id="KW-1133">Transmembrane helix</keyword>
<organism evidence="2 3">
    <name type="scientific">Heterorhabditis bacteriophora</name>
    <name type="common">Entomopathogenic nematode worm</name>
    <dbReference type="NCBI Taxonomy" id="37862"/>
    <lineage>
        <taxon>Eukaryota</taxon>
        <taxon>Metazoa</taxon>
        <taxon>Ecdysozoa</taxon>
        <taxon>Nematoda</taxon>
        <taxon>Chromadorea</taxon>
        <taxon>Rhabditida</taxon>
        <taxon>Rhabditina</taxon>
        <taxon>Rhabditomorpha</taxon>
        <taxon>Strongyloidea</taxon>
        <taxon>Heterorhabditidae</taxon>
        <taxon>Heterorhabditis</taxon>
    </lineage>
</organism>
<evidence type="ECO:0000313" key="3">
    <source>
        <dbReference type="WBParaSite" id="Hba_00696"/>
    </source>
</evidence>
<reference evidence="3" key="1">
    <citation type="submission" date="2016-11" db="UniProtKB">
        <authorList>
            <consortium name="WormBaseParasite"/>
        </authorList>
    </citation>
    <scope>IDENTIFICATION</scope>
</reference>
<protein>
    <submittedName>
        <fullName evidence="3">NADH dehydrogenase subunit 3</fullName>
    </submittedName>
</protein>
<keyword evidence="1" id="KW-0472">Membrane</keyword>
<keyword evidence="2" id="KW-1185">Reference proteome</keyword>
<evidence type="ECO:0000313" key="2">
    <source>
        <dbReference type="Proteomes" id="UP000095283"/>
    </source>
</evidence>
<dbReference type="AlphaFoldDB" id="A0A1I7W7T0"/>
<dbReference type="WBParaSite" id="Hba_00696">
    <property type="protein sequence ID" value="Hba_00696"/>
    <property type="gene ID" value="Hba_00696"/>
</dbReference>
<dbReference type="Proteomes" id="UP000095283">
    <property type="component" value="Unplaced"/>
</dbReference>
<feature type="transmembrane region" description="Helical" evidence="1">
    <location>
        <begin position="12"/>
        <end position="33"/>
    </location>
</feature>
<keyword evidence="1" id="KW-0812">Transmembrane</keyword>
<name>A0A1I7W7T0_HETBA</name>